<dbReference type="GO" id="GO:0005975">
    <property type="term" value="P:carbohydrate metabolic process"/>
    <property type="evidence" value="ECO:0007669"/>
    <property type="project" value="InterPro"/>
</dbReference>
<dbReference type="eggNOG" id="ENOG502RZ5C">
    <property type="taxonomic scope" value="Eukaryota"/>
</dbReference>
<dbReference type="PANTHER" id="PTHR41814:SF1">
    <property type="entry name" value="CELLULASE"/>
    <property type="match status" value="1"/>
</dbReference>
<sequence>MAGLVLAAVTALLGTSLFSSPCAHAQVLTDQQLEDVKDNLWLGAQQTWEIGTKAQAFLESDAEPYSVFSDTPLPPPVGNDSAIYDHDALRPVLQVAHDAASARANSTGPQPIIWVPGGAPGDSVSIGVALLVANWTGAPEPELDKPVATDSPLGTSAGQGVTYARAVEEQLEYLLTVVPRAPNGAISHRIETTQLWSDSVYMVPPFLAYYGVLTGNDTLVQESYNQIKYYREYLFNETLSLWAHILLGDNGIVDPDYWSTGNGWAAAGMLRVYATIGHSQYKDSMASELNDLKSWIIEIQNGMYALQDTTTSLFYNYANNASWFLDASSTALLASTVYRLAQLEQIYTYIPHAEAARKALSARAGSDTGYTSWGMGDGSGPATSFTQTTSAQPTPSGTSSYAVPTPTSGGEGLDHFTPAMWLTPVVDPYNFGSQGGSSPEGQAFVVEMYAAYKDWVASGSPGLLQLSRREALERRTSGSLGRVAVAGAGAGVAALAAAGAWALLL</sequence>
<keyword evidence="3" id="KW-1133">Transmembrane helix</keyword>
<dbReference type="Proteomes" id="UP000015241">
    <property type="component" value="Unassembled WGS sequence"/>
</dbReference>
<dbReference type="PANTHER" id="PTHR41814">
    <property type="entry name" value="EXPRESSED PROTEIN"/>
    <property type="match status" value="1"/>
</dbReference>
<feature type="transmembrane region" description="Helical" evidence="3">
    <location>
        <begin position="483"/>
        <end position="504"/>
    </location>
</feature>
<dbReference type="Pfam" id="PF07470">
    <property type="entry name" value="Glyco_hydro_88"/>
    <property type="match status" value="1"/>
</dbReference>
<keyword evidence="3" id="KW-0472">Membrane</keyword>
<proteinExistence type="predicted"/>
<dbReference type="HOGENOM" id="CLU_037534_0_0_1"/>
<accession>S8F8F9</accession>
<feature type="signal peptide" evidence="4">
    <location>
        <begin position="1"/>
        <end position="25"/>
    </location>
</feature>
<dbReference type="AlphaFoldDB" id="S8F8F9"/>
<keyword evidence="3" id="KW-0812">Transmembrane</keyword>
<dbReference type="InterPro" id="IPR012341">
    <property type="entry name" value="6hp_glycosidase-like_sf"/>
</dbReference>
<evidence type="ECO:0000256" key="4">
    <source>
        <dbReference type="SAM" id="SignalP"/>
    </source>
</evidence>
<dbReference type="Gene3D" id="1.50.10.10">
    <property type="match status" value="1"/>
</dbReference>
<dbReference type="STRING" id="743788.S8F8F9"/>
<feature type="region of interest" description="Disordered" evidence="2">
    <location>
        <begin position="381"/>
        <end position="403"/>
    </location>
</feature>
<evidence type="ECO:0000256" key="2">
    <source>
        <dbReference type="SAM" id="MobiDB-lite"/>
    </source>
</evidence>
<dbReference type="InParanoid" id="S8F8F9"/>
<keyword evidence="6" id="KW-1185">Reference proteome</keyword>
<dbReference type="OrthoDB" id="4138492at2759"/>
<evidence type="ECO:0008006" key="7">
    <source>
        <dbReference type="Google" id="ProtNLM"/>
    </source>
</evidence>
<gene>
    <name evidence="5" type="ORF">FOMPIDRAFT_1166039</name>
</gene>
<keyword evidence="4" id="KW-0732">Signal</keyword>
<protein>
    <recommendedName>
        <fullName evidence="7">Six-hairpin glycosidase</fullName>
    </recommendedName>
</protein>
<organism evidence="5 6">
    <name type="scientific">Fomitopsis schrenkii</name>
    <name type="common">Brown rot fungus</name>
    <dbReference type="NCBI Taxonomy" id="2126942"/>
    <lineage>
        <taxon>Eukaryota</taxon>
        <taxon>Fungi</taxon>
        <taxon>Dikarya</taxon>
        <taxon>Basidiomycota</taxon>
        <taxon>Agaricomycotina</taxon>
        <taxon>Agaricomycetes</taxon>
        <taxon>Polyporales</taxon>
        <taxon>Fomitopsis</taxon>
    </lineage>
</organism>
<keyword evidence="1" id="KW-0378">Hydrolase</keyword>
<dbReference type="InterPro" id="IPR010905">
    <property type="entry name" value="Glyco_hydro_88"/>
</dbReference>
<reference evidence="5 6" key="1">
    <citation type="journal article" date="2012" name="Science">
        <title>The Paleozoic origin of enzymatic lignin decomposition reconstructed from 31 fungal genomes.</title>
        <authorList>
            <person name="Floudas D."/>
            <person name="Binder M."/>
            <person name="Riley R."/>
            <person name="Barry K."/>
            <person name="Blanchette R.A."/>
            <person name="Henrissat B."/>
            <person name="Martinez A.T."/>
            <person name="Otillar R."/>
            <person name="Spatafora J.W."/>
            <person name="Yadav J.S."/>
            <person name="Aerts A."/>
            <person name="Benoit I."/>
            <person name="Boyd A."/>
            <person name="Carlson A."/>
            <person name="Copeland A."/>
            <person name="Coutinho P.M."/>
            <person name="de Vries R.P."/>
            <person name="Ferreira P."/>
            <person name="Findley K."/>
            <person name="Foster B."/>
            <person name="Gaskell J."/>
            <person name="Glotzer D."/>
            <person name="Gorecki P."/>
            <person name="Heitman J."/>
            <person name="Hesse C."/>
            <person name="Hori C."/>
            <person name="Igarashi K."/>
            <person name="Jurgens J.A."/>
            <person name="Kallen N."/>
            <person name="Kersten P."/>
            <person name="Kohler A."/>
            <person name="Kuees U."/>
            <person name="Kumar T.K.A."/>
            <person name="Kuo A."/>
            <person name="LaButti K."/>
            <person name="Larrondo L.F."/>
            <person name="Lindquist E."/>
            <person name="Ling A."/>
            <person name="Lombard V."/>
            <person name="Lucas S."/>
            <person name="Lundell T."/>
            <person name="Martin R."/>
            <person name="McLaughlin D.J."/>
            <person name="Morgenstern I."/>
            <person name="Morin E."/>
            <person name="Murat C."/>
            <person name="Nagy L.G."/>
            <person name="Nolan M."/>
            <person name="Ohm R.A."/>
            <person name="Patyshakuliyeva A."/>
            <person name="Rokas A."/>
            <person name="Ruiz-Duenas F.J."/>
            <person name="Sabat G."/>
            <person name="Salamov A."/>
            <person name="Samejima M."/>
            <person name="Schmutz J."/>
            <person name="Slot J.C."/>
            <person name="St John F."/>
            <person name="Stenlid J."/>
            <person name="Sun H."/>
            <person name="Sun S."/>
            <person name="Syed K."/>
            <person name="Tsang A."/>
            <person name="Wiebenga A."/>
            <person name="Young D."/>
            <person name="Pisabarro A."/>
            <person name="Eastwood D.C."/>
            <person name="Martin F."/>
            <person name="Cullen D."/>
            <person name="Grigoriev I.V."/>
            <person name="Hibbett D.S."/>
        </authorList>
    </citation>
    <scope>NUCLEOTIDE SEQUENCE</scope>
    <source>
        <strain evidence="6">FP-58527</strain>
    </source>
</reference>
<dbReference type="GO" id="GO:0016787">
    <property type="term" value="F:hydrolase activity"/>
    <property type="evidence" value="ECO:0007669"/>
    <property type="project" value="UniProtKB-KW"/>
</dbReference>
<evidence type="ECO:0000256" key="1">
    <source>
        <dbReference type="ARBA" id="ARBA00022801"/>
    </source>
</evidence>
<dbReference type="EMBL" id="KE504171">
    <property type="protein sequence ID" value="EPS97950.1"/>
    <property type="molecule type" value="Genomic_DNA"/>
</dbReference>
<evidence type="ECO:0000256" key="3">
    <source>
        <dbReference type="SAM" id="Phobius"/>
    </source>
</evidence>
<dbReference type="SUPFAM" id="SSF48208">
    <property type="entry name" value="Six-hairpin glycosidases"/>
    <property type="match status" value="1"/>
</dbReference>
<dbReference type="InterPro" id="IPR008928">
    <property type="entry name" value="6-hairpin_glycosidase_sf"/>
</dbReference>
<evidence type="ECO:0000313" key="6">
    <source>
        <dbReference type="Proteomes" id="UP000015241"/>
    </source>
</evidence>
<evidence type="ECO:0000313" key="5">
    <source>
        <dbReference type="EMBL" id="EPS97950.1"/>
    </source>
</evidence>
<feature type="chain" id="PRO_5004551338" description="Six-hairpin glycosidase" evidence="4">
    <location>
        <begin position="26"/>
        <end position="505"/>
    </location>
</feature>
<name>S8F8F9_FOMSC</name>